<feature type="compositionally biased region" description="Acidic residues" evidence="1">
    <location>
        <begin position="10"/>
        <end position="31"/>
    </location>
</feature>
<dbReference type="OrthoDB" id="4845627at2759"/>
<dbReference type="Proteomes" id="UP000305883">
    <property type="component" value="Unassembled WGS sequence"/>
</dbReference>
<organism evidence="2 3">
    <name type="scientific">Colletotrichum higginsianum</name>
    <dbReference type="NCBI Taxonomy" id="80884"/>
    <lineage>
        <taxon>Eukaryota</taxon>
        <taxon>Fungi</taxon>
        <taxon>Dikarya</taxon>
        <taxon>Ascomycota</taxon>
        <taxon>Pezizomycotina</taxon>
        <taxon>Sordariomycetes</taxon>
        <taxon>Hypocreomycetidae</taxon>
        <taxon>Glomerellales</taxon>
        <taxon>Glomerellaceae</taxon>
        <taxon>Colletotrichum</taxon>
        <taxon>Colletotrichum destructivum species complex</taxon>
    </lineage>
</organism>
<dbReference type="AlphaFoldDB" id="A0A4T0VGE9"/>
<evidence type="ECO:0000313" key="2">
    <source>
        <dbReference type="EMBL" id="TIC90816.1"/>
    </source>
</evidence>
<feature type="region of interest" description="Disordered" evidence="1">
    <location>
        <begin position="192"/>
        <end position="216"/>
    </location>
</feature>
<protein>
    <submittedName>
        <fullName evidence="2">Uncharacterized protein</fullName>
    </submittedName>
</protein>
<feature type="region of interest" description="Disordered" evidence="1">
    <location>
        <begin position="1"/>
        <end position="38"/>
    </location>
</feature>
<gene>
    <name evidence="2" type="ORF">CH35J_011285</name>
</gene>
<evidence type="ECO:0000256" key="1">
    <source>
        <dbReference type="SAM" id="MobiDB-lite"/>
    </source>
</evidence>
<name>A0A4T0VGE9_9PEZI</name>
<evidence type="ECO:0000313" key="3">
    <source>
        <dbReference type="Proteomes" id="UP000305883"/>
    </source>
</evidence>
<sequence>MDSAYWDVVPDAEDADISDDDDDDSNGDEAGVESSCSPDLAIPCAKCRYRNRLCRRCRERQRQQQQQQQQQSHAPLRRLRSSSLELVCFPEPATSPAPATANRLETTTPEATIPEVVFQQPPISDDGFEAESALGTTAQKNGLSAAYAPSPSWMSTYSSSTCATTYTTTLERSRRDGDAEWYGDSWLDVRGRGPPYPRLPRTSRRDAGARSGGWGGWGRRSMGSGTAFGWDVWGVESGGYFVLEGARWGEQRAAAAPPGRKRAGEAVAGRARRQGRRRWAEFGYHHPLPEAAGARPLPLVDPPTPVYMRDILGMGAGAALLSAPYVSGAGHARAVYSRAYIRGTGSARGVWGSFAPRDEGVGGLLGVLWREGVWKGVLGCLDGVFGLVRAGGGGGGGGRGSDDVD</sequence>
<proteinExistence type="predicted"/>
<comment type="caution">
    <text evidence="2">The sequence shown here is derived from an EMBL/GenBank/DDBJ whole genome shotgun (WGS) entry which is preliminary data.</text>
</comment>
<reference evidence="2 3" key="1">
    <citation type="journal article" date="2019" name="Genome Biol. Evol.">
        <title>Genomic Plasticity Mediated by Transposable Elements in the Plant Pathogenic Fungus Colletotrichum higginsianum.</title>
        <authorList>
            <person name="Tsushima A."/>
            <person name="Gan P."/>
            <person name="Kumakura N."/>
            <person name="Narusaka M."/>
            <person name="Takano Y."/>
            <person name="Narusaka Y."/>
            <person name="Shirasu K."/>
        </authorList>
    </citation>
    <scope>NUCLEOTIDE SEQUENCE [LARGE SCALE GENOMIC DNA]</scope>
    <source>
        <strain evidence="2 3">MAFF305635-RFP</strain>
    </source>
</reference>
<dbReference type="EMBL" id="MWPZ01000010">
    <property type="protein sequence ID" value="TIC90816.1"/>
    <property type="molecule type" value="Genomic_DNA"/>
</dbReference>
<accession>A0A4T0VGE9</accession>